<feature type="region of interest" description="Disordered" evidence="1">
    <location>
        <begin position="1"/>
        <end position="35"/>
    </location>
</feature>
<accession>A0A915J1K6</accession>
<feature type="compositionally biased region" description="Basic and acidic residues" evidence="1">
    <location>
        <begin position="1"/>
        <end position="10"/>
    </location>
</feature>
<protein>
    <submittedName>
        <fullName evidence="3">Uncharacterized protein</fullName>
    </submittedName>
</protein>
<dbReference type="AlphaFoldDB" id="A0A915J1K6"/>
<keyword evidence="2" id="KW-1185">Reference proteome</keyword>
<organism evidence="2 3">
    <name type="scientific">Romanomermis culicivorax</name>
    <name type="common">Nematode worm</name>
    <dbReference type="NCBI Taxonomy" id="13658"/>
    <lineage>
        <taxon>Eukaryota</taxon>
        <taxon>Metazoa</taxon>
        <taxon>Ecdysozoa</taxon>
        <taxon>Nematoda</taxon>
        <taxon>Enoplea</taxon>
        <taxon>Dorylaimia</taxon>
        <taxon>Mermithida</taxon>
        <taxon>Mermithoidea</taxon>
        <taxon>Mermithidae</taxon>
        <taxon>Romanomermis</taxon>
    </lineage>
</organism>
<feature type="compositionally biased region" description="Pro residues" evidence="1">
    <location>
        <begin position="20"/>
        <end position="33"/>
    </location>
</feature>
<name>A0A915J1K6_ROMCU</name>
<dbReference type="Proteomes" id="UP000887565">
    <property type="component" value="Unplaced"/>
</dbReference>
<reference evidence="3" key="1">
    <citation type="submission" date="2022-11" db="UniProtKB">
        <authorList>
            <consortium name="WormBaseParasite"/>
        </authorList>
    </citation>
    <scope>IDENTIFICATION</scope>
</reference>
<sequence>MDRKSEDRMQDSSTSQPQQIPRPQPIFPPPPAFQAPLSQQDIMKMVNDAIRNQGPPALNPWGVNNNNNNVPYNSLLDRVLGNPYR</sequence>
<evidence type="ECO:0000313" key="3">
    <source>
        <dbReference type="WBParaSite" id="nRc.2.0.1.t20346-RA"/>
    </source>
</evidence>
<evidence type="ECO:0000313" key="2">
    <source>
        <dbReference type="Proteomes" id="UP000887565"/>
    </source>
</evidence>
<proteinExistence type="predicted"/>
<evidence type="ECO:0000256" key="1">
    <source>
        <dbReference type="SAM" id="MobiDB-lite"/>
    </source>
</evidence>
<dbReference type="WBParaSite" id="nRc.2.0.1.t20346-RA">
    <property type="protein sequence ID" value="nRc.2.0.1.t20346-RA"/>
    <property type="gene ID" value="nRc.2.0.1.g20346"/>
</dbReference>